<proteinExistence type="predicted"/>
<reference evidence="3 4" key="1">
    <citation type="submission" date="2019-08" db="EMBL/GenBank/DDBJ databases">
        <title>Complete genome sequence of Candidatus Uab amorphum.</title>
        <authorList>
            <person name="Shiratori T."/>
            <person name="Suzuki S."/>
            <person name="Kakizawa Y."/>
            <person name="Ishida K."/>
        </authorList>
    </citation>
    <scope>NUCLEOTIDE SEQUENCE [LARGE SCALE GENOMIC DNA]</scope>
    <source>
        <strain evidence="3 4">SRT547</strain>
    </source>
</reference>
<feature type="transmembrane region" description="Helical" evidence="1">
    <location>
        <begin position="674"/>
        <end position="692"/>
    </location>
</feature>
<dbReference type="KEGG" id="uam:UABAM_06653"/>
<dbReference type="SUPFAM" id="SSF81324">
    <property type="entry name" value="Voltage-gated potassium channels"/>
    <property type="match status" value="1"/>
</dbReference>
<feature type="domain" description="Potassium channel" evidence="2">
    <location>
        <begin position="681"/>
        <end position="765"/>
    </location>
</feature>
<evidence type="ECO:0000259" key="2">
    <source>
        <dbReference type="Pfam" id="PF07885"/>
    </source>
</evidence>
<sequence>MSDLWGCNSNEQMHDIDNEKVKEMLIAGEPIANAKVESVVLRNCTIQKIALHNCEIGELDLSGSTCLDTVIIKNCTIGKTKLSLQDRKEMILQTRFKQHVRIEHCNFTDTFDCVQGQFEGEFSCTAHFAEDFLFRFNHFYQDIALNESVFAKNVKIIACNFDGNVWMRKLDVKSNLSLSRVIFSKKMNFGQSTFENLVHVNACTFHDRAGWNKVYAKQKVEFLKCAFHGEFASQGSHYFTIFNMNKCNINGVVSLANTTFDKKFNLSKSFIGNQINTKDTLFNGGFFLDNVSCEGTLNFNNTIYHQDVFFRNSYFGGDDQQLNFAGTTFHKSINFEGSQLKSALINFHGACFHKVGFEQTTWGTQSSSVDFSKCTFKHNLSLKNAAFVGEVTFNGSEFVNRACFDKAIFHQTAFFRFCKFNAVCSFEEAQFVKQSYFVGCKFADVNFMNSEFEGAARFATETSISNCPEDQNATVFDGDANFANARFNKKALFQQVRFAKQAKFNNVYFGEQISFRNAQFAEDAVFSGAFCSLELDLRKINVAQELTLKGANINRRLNLAEASFDQISFYNMVTDVIAIVPQQIDGKLRGDKHDNNSMDVERTSQEYLALKKSFSIQGMHDEEDWAYWKFRRNKRHHSSIKAKQNKNIFVLAKNTFEKILIDYGSNYGTHPFRITFLAGFLIAAFGTFYWMFPDQLILEGDEITKGQHPTLSQCIYFSVMAFTTMGFGDIHPDFYGWLKAVVAFEALVGIITMTLFVGTYARKIVR</sequence>
<dbReference type="AlphaFoldDB" id="A0A5S9F728"/>
<evidence type="ECO:0000313" key="4">
    <source>
        <dbReference type="Proteomes" id="UP000326354"/>
    </source>
</evidence>
<dbReference type="InterPro" id="IPR001646">
    <property type="entry name" value="5peptide_repeat"/>
</dbReference>
<evidence type="ECO:0000313" key="3">
    <source>
        <dbReference type="EMBL" id="BBM88232.1"/>
    </source>
</evidence>
<dbReference type="OrthoDB" id="9810759at2"/>
<organism evidence="3 4">
    <name type="scientific">Uabimicrobium amorphum</name>
    <dbReference type="NCBI Taxonomy" id="2596890"/>
    <lineage>
        <taxon>Bacteria</taxon>
        <taxon>Pseudomonadati</taxon>
        <taxon>Planctomycetota</taxon>
        <taxon>Candidatus Uabimicrobiia</taxon>
        <taxon>Candidatus Uabimicrobiales</taxon>
        <taxon>Candidatus Uabimicrobiaceae</taxon>
        <taxon>Candidatus Uabimicrobium</taxon>
    </lineage>
</organism>
<keyword evidence="4" id="KW-1185">Reference proteome</keyword>
<feature type="transmembrane region" description="Helical" evidence="1">
    <location>
        <begin position="713"/>
        <end position="731"/>
    </location>
</feature>
<dbReference type="EMBL" id="AP019860">
    <property type="protein sequence ID" value="BBM88232.1"/>
    <property type="molecule type" value="Genomic_DNA"/>
</dbReference>
<keyword evidence="1" id="KW-0472">Membrane</keyword>
<name>A0A5S9F728_UABAM</name>
<keyword evidence="1" id="KW-1133">Transmembrane helix</keyword>
<dbReference type="RefSeq" id="WP_152021852.1">
    <property type="nucleotide sequence ID" value="NZ_AP019860.1"/>
</dbReference>
<feature type="transmembrane region" description="Helical" evidence="1">
    <location>
        <begin position="737"/>
        <end position="761"/>
    </location>
</feature>
<gene>
    <name evidence="3" type="ORF">UABAM_06653</name>
</gene>
<dbReference type="Proteomes" id="UP000326354">
    <property type="component" value="Chromosome"/>
</dbReference>
<dbReference type="Gene3D" id="2.160.20.80">
    <property type="entry name" value="E3 ubiquitin-protein ligase SopA"/>
    <property type="match status" value="1"/>
</dbReference>
<evidence type="ECO:0000256" key="1">
    <source>
        <dbReference type="SAM" id="Phobius"/>
    </source>
</evidence>
<accession>A0A5S9F728</accession>
<dbReference type="InterPro" id="IPR013099">
    <property type="entry name" value="K_chnl_dom"/>
</dbReference>
<keyword evidence="1" id="KW-0812">Transmembrane</keyword>
<protein>
    <recommendedName>
        <fullName evidence="2">Potassium channel domain-containing protein</fullName>
    </recommendedName>
</protein>
<dbReference type="Pfam" id="PF13576">
    <property type="entry name" value="Pentapeptide_3"/>
    <property type="match status" value="1"/>
</dbReference>
<dbReference type="Pfam" id="PF07885">
    <property type="entry name" value="Ion_trans_2"/>
    <property type="match status" value="1"/>
</dbReference>
<dbReference type="Gene3D" id="1.10.287.70">
    <property type="match status" value="1"/>
</dbReference>